<organism evidence="2 3">
    <name type="scientific">Glycine soja</name>
    <name type="common">Wild soybean</name>
    <dbReference type="NCBI Taxonomy" id="3848"/>
    <lineage>
        <taxon>Eukaryota</taxon>
        <taxon>Viridiplantae</taxon>
        <taxon>Streptophyta</taxon>
        <taxon>Embryophyta</taxon>
        <taxon>Tracheophyta</taxon>
        <taxon>Spermatophyta</taxon>
        <taxon>Magnoliopsida</taxon>
        <taxon>eudicotyledons</taxon>
        <taxon>Gunneridae</taxon>
        <taxon>Pentapetalae</taxon>
        <taxon>rosids</taxon>
        <taxon>fabids</taxon>
        <taxon>Fabales</taxon>
        <taxon>Fabaceae</taxon>
        <taxon>Papilionoideae</taxon>
        <taxon>50 kb inversion clade</taxon>
        <taxon>NPAAA clade</taxon>
        <taxon>indigoferoid/millettioid clade</taxon>
        <taxon>Phaseoleae</taxon>
        <taxon>Glycine</taxon>
        <taxon>Glycine subgen. Soja</taxon>
    </lineage>
</organism>
<accession>A0A445FC04</accession>
<dbReference type="EMBL" id="QZWG01000019">
    <property type="protein sequence ID" value="RZB46353.1"/>
    <property type="molecule type" value="Genomic_DNA"/>
</dbReference>
<name>A0A445FC04_GLYSO</name>
<dbReference type="AlphaFoldDB" id="A0A445FC04"/>
<feature type="transmembrane region" description="Helical" evidence="1">
    <location>
        <begin position="38"/>
        <end position="55"/>
    </location>
</feature>
<comment type="caution">
    <text evidence="2">The sequence shown here is derived from an EMBL/GenBank/DDBJ whole genome shotgun (WGS) entry which is preliminary data.</text>
</comment>
<gene>
    <name evidence="2" type="ORF">D0Y65_050393</name>
</gene>
<evidence type="ECO:0000256" key="1">
    <source>
        <dbReference type="SAM" id="Phobius"/>
    </source>
</evidence>
<keyword evidence="3" id="KW-1185">Reference proteome</keyword>
<protein>
    <submittedName>
        <fullName evidence="2">Uncharacterized protein</fullName>
    </submittedName>
</protein>
<feature type="transmembrane region" description="Helical" evidence="1">
    <location>
        <begin position="67"/>
        <end position="88"/>
    </location>
</feature>
<keyword evidence="1" id="KW-1133">Transmembrane helix</keyword>
<dbReference type="Proteomes" id="UP000289340">
    <property type="component" value="Chromosome 19"/>
</dbReference>
<proteinExistence type="predicted"/>
<keyword evidence="1" id="KW-0812">Transmembrane</keyword>
<sequence length="97" mass="11475">MFIVSSKAAIFISESFDFYLQTPCAQLNFSETDPIHRYQMNIVGLLLFCLNGTIWKNMDLCVAFTTYFYLFCVPCLSFFLYVFIYVLLVKNNVYYYD</sequence>
<keyword evidence="1" id="KW-0472">Membrane</keyword>
<evidence type="ECO:0000313" key="2">
    <source>
        <dbReference type="EMBL" id="RZB46353.1"/>
    </source>
</evidence>
<reference evidence="2 3" key="1">
    <citation type="submission" date="2018-09" db="EMBL/GenBank/DDBJ databases">
        <title>A high-quality reference genome of wild soybean provides a powerful tool to mine soybean genomes.</title>
        <authorList>
            <person name="Xie M."/>
            <person name="Chung C.Y.L."/>
            <person name="Li M.-W."/>
            <person name="Wong F.-L."/>
            <person name="Chan T.-F."/>
            <person name="Lam H.-M."/>
        </authorList>
    </citation>
    <scope>NUCLEOTIDE SEQUENCE [LARGE SCALE GENOMIC DNA]</scope>
    <source>
        <strain evidence="3">cv. W05</strain>
        <tissue evidence="2">Hypocotyl of etiolated seedlings</tissue>
    </source>
</reference>
<evidence type="ECO:0000313" key="3">
    <source>
        <dbReference type="Proteomes" id="UP000289340"/>
    </source>
</evidence>